<feature type="compositionally biased region" description="Polar residues" evidence="1">
    <location>
        <begin position="139"/>
        <end position="152"/>
    </location>
</feature>
<gene>
    <name evidence="2" type="ORF">H1R20_g1169</name>
</gene>
<proteinExistence type="predicted"/>
<feature type="compositionally biased region" description="Polar residues" evidence="1">
    <location>
        <begin position="461"/>
        <end position="472"/>
    </location>
</feature>
<name>A0A9W8JJN7_9AGAR</name>
<evidence type="ECO:0000313" key="2">
    <source>
        <dbReference type="EMBL" id="KAJ2935925.1"/>
    </source>
</evidence>
<dbReference type="Proteomes" id="UP001140091">
    <property type="component" value="Unassembled WGS sequence"/>
</dbReference>
<protein>
    <submittedName>
        <fullName evidence="2">Uncharacterized protein</fullName>
    </submittedName>
</protein>
<feature type="compositionally biased region" description="Basic and acidic residues" evidence="1">
    <location>
        <begin position="93"/>
        <end position="119"/>
    </location>
</feature>
<feature type="non-terminal residue" evidence="2">
    <location>
        <position position="1"/>
    </location>
</feature>
<reference evidence="2" key="1">
    <citation type="submission" date="2022-06" db="EMBL/GenBank/DDBJ databases">
        <title>Genome Sequence of Candolleomyces eurysporus.</title>
        <authorList>
            <person name="Buettner E."/>
        </authorList>
    </citation>
    <scope>NUCLEOTIDE SEQUENCE</scope>
    <source>
        <strain evidence="2">VTCC 930004</strain>
    </source>
</reference>
<feature type="region of interest" description="Disordered" evidence="1">
    <location>
        <begin position="201"/>
        <end position="233"/>
    </location>
</feature>
<sequence>MKNEVRNLRDLVEVRQREVLLEMTQRSAVDEPRGGFDLEEDEDEHREEDEDEEDDDDDARSVSTLVPHELESVEEEDEEAVLSASADDADQQETERREQEAEEAARRELLRRGKEEEVGRPGTPEPIIPLSASKRAPSPLSQSTLAPPTSTVSTDEIKEQIIKLSQQVGVVVKLTSTLEAQHVAAQSVIKVLEEKVESLEGALKKATAAPAAEAESKTPEPATSPEQSPLTERITEWMKNVEGKWATVQEEWKEERERLGKAREEWERRVRMVDSGLEKLNAATNSLASAAGSSSGLGYGHPQTAYQVGNGDVVKLNGLVTPPSPRSQSSDSGRYRRRRRRAAQRSQPQQHTDEDSQEEGESSSREPSPSRSRSRSRSPSRERGVSSGVEQRASVASALALGAMTAGALGSPSVLGKGRVPSRGDGVGLAGDQHPVVVKQTATPESSVYYGGASGEKDSRQSSVSEETNGHANGTAVSGEVGEGAVSESEKNSINVQTALGVLLLSVAAAAVIWKVKPE</sequence>
<dbReference type="EMBL" id="JANBPK010000257">
    <property type="protein sequence ID" value="KAJ2935925.1"/>
    <property type="molecule type" value="Genomic_DNA"/>
</dbReference>
<feature type="region of interest" description="Disordered" evidence="1">
    <location>
        <begin position="1"/>
        <end position="152"/>
    </location>
</feature>
<feature type="compositionally biased region" description="Acidic residues" evidence="1">
    <location>
        <begin position="37"/>
        <end position="58"/>
    </location>
</feature>
<feature type="compositionally biased region" description="Low complexity" evidence="1">
    <location>
        <begin position="204"/>
        <end position="223"/>
    </location>
</feature>
<feature type="region of interest" description="Disordered" evidence="1">
    <location>
        <begin position="408"/>
        <end position="490"/>
    </location>
</feature>
<dbReference type="OrthoDB" id="3070469at2759"/>
<organism evidence="2 3">
    <name type="scientific">Candolleomyces eurysporus</name>
    <dbReference type="NCBI Taxonomy" id="2828524"/>
    <lineage>
        <taxon>Eukaryota</taxon>
        <taxon>Fungi</taxon>
        <taxon>Dikarya</taxon>
        <taxon>Basidiomycota</taxon>
        <taxon>Agaricomycotina</taxon>
        <taxon>Agaricomycetes</taxon>
        <taxon>Agaricomycetidae</taxon>
        <taxon>Agaricales</taxon>
        <taxon>Agaricineae</taxon>
        <taxon>Psathyrellaceae</taxon>
        <taxon>Candolleomyces</taxon>
    </lineage>
</organism>
<dbReference type="AlphaFoldDB" id="A0A9W8JJN7"/>
<feature type="region of interest" description="Disordered" evidence="1">
    <location>
        <begin position="315"/>
        <end position="392"/>
    </location>
</feature>
<accession>A0A9W8JJN7</accession>
<comment type="caution">
    <text evidence="2">The sequence shown here is derived from an EMBL/GenBank/DDBJ whole genome shotgun (WGS) entry which is preliminary data.</text>
</comment>
<evidence type="ECO:0000313" key="3">
    <source>
        <dbReference type="Proteomes" id="UP001140091"/>
    </source>
</evidence>
<keyword evidence="3" id="KW-1185">Reference proteome</keyword>
<feature type="compositionally biased region" description="Basic and acidic residues" evidence="1">
    <location>
        <begin position="1"/>
        <end position="20"/>
    </location>
</feature>
<evidence type="ECO:0000256" key="1">
    <source>
        <dbReference type="SAM" id="MobiDB-lite"/>
    </source>
</evidence>
<feature type="compositionally biased region" description="Low complexity" evidence="1">
    <location>
        <begin position="476"/>
        <end position="487"/>
    </location>
</feature>